<reference evidence="7 8" key="2">
    <citation type="submission" date="2018-10" db="EMBL/GenBank/DDBJ databases">
        <authorList>
            <consortium name="Pathogen Informatics"/>
        </authorList>
    </citation>
    <scope>NUCLEOTIDE SEQUENCE [LARGE SCALE GENOMIC DNA]</scope>
</reference>
<sequence length="627" mass="72403">MRDSEVAKLGSLRLDSTGKTMYIDNNQSVSLKLDIGQSLDENLETFYCNKDTLLVTYSKGTQLQITRTLINNLIEEYTVKWTNPNCIHYLKDCINLKSGGYWYGGPELAQQRWPIADNSYDFAQYFVGDALQVTLSGLERYWLCSEKYALHVPEEVPLWTKHKDGQLFLQAQIRDSVYKPFFKDSENPVLVYVIFKTMSDKIMSLKSFHFAVHSILIHQLPEAPDELMISSPIWTTWARYCVHRFANNTCTLAFDEKYKTKIDQSAVLKFAEEIKQHGCDISQIELDDKWSTKYGDFKFDLSKFPDVVGMCNRLHEMNIRLTLWIHPFINIDSENAKDPTVTGICVKNKDGVPGVTKWWNGQEAFVVDFTNPDAVKWFKDQLNLLKKLGIFSFKFDAGEVSYLPKDFALFSGKCPNDYTKAYVEMASGFGNAIEARVFSRCQNLPIFFRTLDRLSTWSNVGIDTILPVAFNFSILGYYFNMPDIIGGNAYAEGKPSKELYIRWMQANLFLLTMQFSYTPWDFDDETVAVYHLLMDIRKEMFVYLDAAVKNCCETGQPVICPMWWLNDSEEAFTCEDQYTVGADLIVAPVLVPNQQKRFVFLPERKWEYYLTKKVYEGVAKVEVEVQT</sequence>
<dbReference type="Pfam" id="PF21365">
    <property type="entry name" value="Glyco_hydro_31_3rd"/>
    <property type="match status" value="1"/>
</dbReference>
<evidence type="ECO:0000256" key="1">
    <source>
        <dbReference type="ARBA" id="ARBA00007806"/>
    </source>
</evidence>
<evidence type="ECO:0000259" key="6">
    <source>
        <dbReference type="Pfam" id="PF21365"/>
    </source>
</evidence>
<dbReference type="InterPro" id="IPR048395">
    <property type="entry name" value="Glyco_hydro_31_C"/>
</dbReference>
<evidence type="ECO:0000313" key="9">
    <source>
        <dbReference type="WBParaSite" id="EVEC_0000460301-mRNA-1"/>
    </source>
</evidence>
<dbReference type="Gene3D" id="2.60.40.1180">
    <property type="entry name" value="Golgi alpha-mannosidase II"/>
    <property type="match status" value="1"/>
</dbReference>
<protein>
    <submittedName>
        <fullName evidence="9">Alpha-xylosidase</fullName>
    </submittedName>
</protein>
<dbReference type="GO" id="GO:0005975">
    <property type="term" value="P:carbohydrate metabolic process"/>
    <property type="evidence" value="ECO:0007669"/>
    <property type="project" value="InterPro"/>
</dbReference>
<dbReference type="PANTHER" id="PTHR43053:SF4">
    <property type="entry name" value="MYOGENESIS-REGULATING GLYCOSIDASE"/>
    <property type="match status" value="1"/>
</dbReference>
<keyword evidence="8" id="KW-1185">Reference proteome</keyword>
<dbReference type="GO" id="GO:0004553">
    <property type="term" value="F:hydrolase activity, hydrolyzing O-glycosyl compounds"/>
    <property type="evidence" value="ECO:0007669"/>
    <property type="project" value="InterPro"/>
</dbReference>
<evidence type="ECO:0000256" key="2">
    <source>
        <dbReference type="ARBA" id="ARBA00022801"/>
    </source>
</evidence>
<evidence type="ECO:0000259" key="5">
    <source>
        <dbReference type="Pfam" id="PF01055"/>
    </source>
</evidence>
<dbReference type="InterPro" id="IPR017853">
    <property type="entry name" value="GH"/>
</dbReference>
<keyword evidence="3 4" id="KW-0326">Glycosidase</keyword>
<dbReference type="InterPro" id="IPR013780">
    <property type="entry name" value="Glyco_hydro_b"/>
</dbReference>
<dbReference type="InterPro" id="IPR000322">
    <property type="entry name" value="Glyco_hydro_31_TIM"/>
</dbReference>
<reference evidence="9" key="1">
    <citation type="submission" date="2017-02" db="UniProtKB">
        <authorList>
            <consortium name="WormBaseParasite"/>
        </authorList>
    </citation>
    <scope>IDENTIFICATION</scope>
</reference>
<dbReference type="SUPFAM" id="SSF51445">
    <property type="entry name" value="(Trans)glycosidases"/>
    <property type="match status" value="1"/>
</dbReference>
<dbReference type="EMBL" id="UXUI01007820">
    <property type="protein sequence ID" value="VDD89560.1"/>
    <property type="molecule type" value="Genomic_DNA"/>
</dbReference>
<accession>A0A0N4V3H3</accession>
<organism evidence="9">
    <name type="scientific">Enterobius vermicularis</name>
    <name type="common">Human pinworm</name>
    <dbReference type="NCBI Taxonomy" id="51028"/>
    <lineage>
        <taxon>Eukaryota</taxon>
        <taxon>Metazoa</taxon>
        <taxon>Ecdysozoa</taxon>
        <taxon>Nematoda</taxon>
        <taxon>Chromadorea</taxon>
        <taxon>Rhabditida</taxon>
        <taxon>Spirurina</taxon>
        <taxon>Oxyuridomorpha</taxon>
        <taxon>Oxyuroidea</taxon>
        <taxon>Oxyuridae</taxon>
        <taxon>Enterobius</taxon>
    </lineage>
</organism>
<dbReference type="Proteomes" id="UP000274131">
    <property type="component" value="Unassembled WGS sequence"/>
</dbReference>
<dbReference type="OrthoDB" id="10070917at2759"/>
<dbReference type="Pfam" id="PF01055">
    <property type="entry name" value="Glyco_hydro_31_2nd"/>
    <property type="match status" value="1"/>
</dbReference>
<gene>
    <name evidence="7" type="ORF">EVEC_LOCUS4311</name>
</gene>
<dbReference type="AlphaFoldDB" id="A0A0N4V3H3"/>
<dbReference type="Gene3D" id="3.20.20.80">
    <property type="entry name" value="Glycosidases"/>
    <property type="match status" value="1"/>
</dbReference>
<dbReference type="CDD" id="cd06592">
    <property type="entry name" value="GH31_NET37"/>
    <property type="match status" value="1"/>
</dbReference>
<evidence type="ECO:0000313" key="8">
    <source>
        <dbReference type="Proteomes" id="UP000274131"/>
    </source>
</evidence>
<dbReference type="STRING" id="51028.A0A0N4V3H3"/>
<evidence type="ECO:0000313" key="7">
    <source>
        <dbReference type="EMBL" id="VDD89560.1"/>
    </source>
</evidence>
<dbReference type="PANTHER" id="PTHR43053">
    <property type="entry name" value="GLYCOSIDASE FAMILY 31"/>
    <property type="match status" value="1"/>
</dbReference>
<dbReference type="SUPFAM" id="SSF51011">
    <property type="entry name" value="Glycosyl hydrolase domain"/>
    <property type="match status" value="1"/>
</dbReference>
<feature type="domain" description="Glycoside hydrolase family 31 TIM barrel" evidence="5">
    <location>
        <begin position="258"/>
        <end position="544"/>
    </location>
</feature>
<keyword evidence="2 4" id="KW-0378">Hydrolase</keyword>
<dbReference type="WBParaSite" id="EVEC_0000460301-mRNA-1">
    <property type="protein sequence ID" value="EVEC_0000460301-mRNA-1"/>
    <property type="gene ID" value="EVEC_0000460301"/>
</dbReference>
<name>A0A0N4V3H3_ENTVE</name>
<evidence type="ECO:0000256" key="3">
    <source>
        <dbReference type="ARBA" id="ARBA00023295"/>
    </source>
</evidence>
<evidence type="ECO:0000256" key="4">
    <source>
        <dbReference type="RuleBase" id="RU361185"/>
    </source>
</evidence>
<comment type="similarity">
    <text evidence="1 4">Belongs to the glycosyl hydrolase 31 family.</text>
</comment>
<dbReference type="InterPro" id="IPR050985">
    <property type="entry name" value="Alpha-glycosidase_related"/>
</dbReference>
<feature type="domain" description="Glycosyl hydrolase family 31 C-terminal" evidence="6">
    <location>
        <begin position="555"/>
        <end position="624"/>
    </location>
</feature>
<proteinExistence type="inferred from homology"/>